<dbReference type="EC" id="4.1.3.16" evidence="6"/>
<accession>A0A940DHT5</accession>
<dbReference type="NCBIfam" id="TIGR01182">
    <property type="entry name" value="eda"/>
    <property type="match status" value="1"/>
</dbReference>
<evidence type="ECO:0000256" key="1">
    <source>
        <dbReference type="ARBA" id="ARBA00004761"/>
    </source>
</evidence>
<dbReference type="GO" id="GO:0008675">
    <property type="term" value="F:2-dehydro-3-deoxy-phosphogluconate aldolase activity"/>
    <property type="evidence" value="ECO:0007669"/>
    <property type="project" value="UniProtKB-EC"/>
</dbReference>
<dbReference type="Pfam" id="PF01081">
    <property type="entry name" value="Aldolase"/>
    <property type="match status" value="1"/>
</dbReference>
<dbReference type="PANTHER" id="PTHR30246:SF1">
    <property type="entry name" value="2-DEHYDRO-3-DEOXY-6-PHOSPHOGALACTONATE ALDOLASE-RELATED"/>
    <property type="match status" value="1"/>
</dbReference>
<evidence type="ECO:0000256" key="3">
    <source>
        <dbReference type="ARBA" id="ARBA00011233"/>
    </source>
</evidence>
<comment type="pathway">
    <text evidence="1">Carbohydrate acid metabolism.</text>
</comment>
<dbReference type="InterPro" id="IPR013785">
    <property type="entry name" value="Aldolase_TIM"/>
</dbReference>
<dbReference type="GO" id="GO:0008700">
    <property type="term" value="F:(R,S)-4-hydroxy-2-oxoglutarate aldolase activity"/>
    <property type="evidence" value="ECO:0007669"/>
    <property type="project" value="UniProtKB-EC"/>
</dbReference>
<proteinExistence type="inferred from homology"/>
<keyword evidence="5" id="KW-0119">Carbohydrate metabolism</keyword>
<keyword evidence="4 6" id="KW-0456">Lyase</keyword>
<name>A0A940DHT5_9FIRM</name>
<comment type="subunit">
    <text evidence="3">Homotrimer.</text>
</comment>
<protein>
    <submittedName>
        <fullName evidence="6">Bifunctional 4-hydroxy-2-oxoglutarate aldolase/2-dehydro-3-deoxy-phosphogluconate aldolase</fullName>
        <ecNumber evidence="6">4.1.2.14</ecNumber>
        <ecNumber evidence="6">4.1.3.16</ecNumber>
    </submittedName>
</protein>
<organism evidence="6 7">
    <name type="scientific">Candidatus Stercoripulliclostridium pullicola</name>
    <dbReference type="NCBI Taxonomy" id="2840953"/>
    <lineage>
        <taxon>Bacteria</taxon>
        <taxon>Bacillati</taxon>
        <taxon>Bacillota</taxon>
        <taxon>Clostridia</taxon>
        <taxon>Eubacteriales</taxon>
        <taxon>Candidatus Stercoripulliclostridium</taxon>
    </lineage>
</organism>
<dbReference type="EC" id="4.1.2.14" evidence="6"/>
<dbReference type="PANTHER" id="PTHR30246">
    <property type="entry name" value="2-KETO-3-DEOXY-6-PHOSPHOGLUCONATE ALDOLASE"/>
    <property type="match status" value="1"/>
</dbReference>
<evidence type="ECO:0000256" key="5">
    <source>
        <dbReference type="ARBA" id="ARBA00023277"/>
    </source>
</evidence>
<dbReference type="InterPro" id="IPR000887">
    <property type="entry name" value="Aldlse_KDPG_KHG"/>
</dbReference>
<evidence type="ECO:0000313" key="6">
    <source>
        <dbReference type="EMBL" id="MBO8423848.1"/>
    </source>
</evidence>
<dbReference type="Gene3D" id="3.20.20.70">
    <property type="entry name" value="Aldolase class I"/>
    <property type="match status" value="1"/>
</dbReference>
<reference evidence="6" key="2">
    <citation type="journal article" date="2021" name="PeerJ">
        <title>Extensive microbial diversity within the chicken gut microbiome revealed by metagenomics and culture.</title>
        <authorList>
            <person name="Gilroy R."/>
            <person name="Ravi A."/>
            <person name="Getino M."/>
            <person name="Pursley I."/>
            <person name="Horton D.L."/>
            <person name="Alikhan N.F."/>
            <person name="Baker D."/>
            <person name="Gharbi K."/>
            <person name="Hall N."/>
            <person name="Watson M."/>
            <person name="Adriaenssens E.M."/>
            <person name="Foster-Nyarko E."/>
            <person name="Jarju S."/>
            <person name="Secka A."/>
            <person name="Antonio M."/>
            <person name="Oren A."/>
            <person name="Chaudhuri R.R."/>
            <person name="La Ragione R."/>
            <person name="Hildebrand F."/>
            <person name="Pallen M.J."/>
        </authorList>
    </citation>
    <scope>NUCLEOTIDE SEQUENCE</scope>
    <source>
        <strain evidence="6">517</strain>
    </source>
</reference>
<dbReference type="EMBL" id="JADINF010000060">
    <property type="protein sequence ID" value="MBO8423848.1"/>
    <property type="molecule type" value="Genomic_DNA"/>
</dbReference>
<dbReference type="Proteomes" id="UP000727857">
    <property type="component" value="Unassembled WGS sequence"/>
</dbReference>
<evidence type="ECO:0000256" key="4">
    <source>
        <dbReference type="ARBA" id="ARBA00023239"/>
    </source>
</evidence>
<comment type="caution">
    <text evidence="6">The sequence shown here is derived from an EMBL/GenBank/DDBJ whole genome shotgun (WGS) entry which is preliminary data.</text>
</comment>
<evidence type="ECO:0000256" key="2">
    <source>
        <dbReference type="ARBA" id="ARBA00006906"/>
    </source>
</evidence>
<gene>
    <name evidence="6" type="primary">eda</name>
    <name evidence="6" type="ORF">IAB16_02320</name>
</gene>
<dbReference type="PROSITE" id="PS00160">
    <property type="entry name" value="ALDOLASE_KDPG_KHG_2"/>
    <property type="match status" value="1"/>
</dbReference>
<dbReference type="AlphaFoldDB" id="A0A940DHT5"/>
<evidence type="ECO:0000313" key="7">
    <source>
        <dbReference type="Proteomes" id="UP000727857"/>
    </source>
</evidence>
<dbReference type="CDD" id="cd00452">
    <property type="entry name" value="KDPG_aldolase"/>
    <property type="match status" value="1"/>
</dbReference>
<reference evidence="6" key="1">
    <citation type="submission" date="2020-10" db="EMBL/GenBank/DDBJ databases">
        <authorList>
            <person name="Gilroy R."/>
        </authorList>
    </citation>
    <scope>NUCLEOTIDE SEQUENCE</scope>
    <source>
        <strain evidence="6">517</strain>
    </source>
</reference>
<dbReference type="SUPFAM" id="SSF51569">
    <property type="entry name" value="Aldolase"/>
    <property type="match status" value="1"/>
</dbReference>
<sequence>MSNVAEFISEVRIVPVVKLTDVKTTLPVMEALIAGNVPVAEITFRTDCAAEAIRLAAENLGEKMLVGAGTVIDARQAEAAIANGARFIVSPGYSEAVNGVCRANGVLYVPGAVTPTEIMQAYAGGNRIIKFFPASVYGGTAALKALGAPFGDIKFVPTGGVNAANLKDFLALPNVVACGGSWMVADKFIKEGDYAAVTKLSAEAAEIVQSLKK</sequence>
<comment type="similarity">
    <text evidence="2">Belongs to the KHG/KDPG aldolase family.</text>
</comment>
<dbReference type="InterPro" id="IPR031338">
    <property type="entry name" value="KDPG/KHG_AS_2"/>
</dbReference>